<dbReference type="AlphaFoldDB" id="A0A543IE52"/>
<sequence length="439" mass="49002">MYDATPPAGFACADLTAFCRLDELGLEVTGQRLESDRAVLACRVVEPDQWCRRCGCEGVPRDTVTRRLAHEPLGWRPTTLEVVVRRYRCTGCGHVWRQNTTRAAEPRAKLSRHGLRWALEGIVVQHLTVARVAEGLGVAWNTANDAVLAEGRRVLIDDMGRFDGVKVIGVDEHVWRHTRRGDKYVTVIIDLTGIRAGTGPARLLDMVEGRSKQAFKTWLAERPDTWRDAVEVVAMDGFTGFKTATAEELPDAIAVMDPFHVVRLAGDALDRCRRRVQQVVHGRRGTKHDPLYSARRTLHTGAGLLTDRQKDRLTALFDLDEHVEVEATWGIYQQMIAAYREPDRAKGRALMTRLIESIGHGVPKALCEVITLGRTLNKRAADILAYFDRPGTSNGPTEAINGRLEHLRGSALGFRNLTNYIARSLLETGGFKPQLHPRS</sequence>
<dbReference type="Pfam" id="PF01610">
    <property type="entry name" value="DDE_Tnp_ISL3"/>
    <property type="match status" value="1"/>
</dbReference>
<evidence type="ECO:0000313" key="3">
    <source>
        <dbReference type="Proteomes" id="UP000316706"/>
    </source>
</evidence>
<keyword evidence="3" id="KW-1185">Reference proteome</keyword>
<dbReference type="OrthoDB" id="3238779at2"/>
<dbReference type="PANTHER" id="PTHR33498:SF1">
    <property type="entry name" value="TRANSPOSASE FOR INSERTION SEQUENCE ELEMENT IS1557"/>
    <property type="match status" value="1"/>
</dbReference>
<reference evidence="2 3" key="1">
    <citation type="submission" date="2019-06" db="EMBL/GenBank/DDBJ databases">
        <title>Sequencing the genomes of 1000 actinobacteria strains.</title>
        <authorList>
            <person name="Klenk H.-P."/>
        </authorList>
    </citation>
    <scope>NUCLEOTIDE SEQUENCE [LARGE SCALE GENOMIC DNA]</scope>
    <source>
        <strain evidence="2 3">DSM 45043</strain>
    </source>
</reference>
<comment type="caution">
    <text evidence="2">The sequence shown here is derived from an EMBL/GenBank/DDBJ whole genome shotgun (WGS) entry which is preliminary data.</text>
</comment>
<dbReference type="EMBL" id="VFPO01000001">
    <property type="protein sequence ID" value="TQM68868.1"/>
    <property type="molecule type" value="Genomic_DNA"/>
</dbReference>
<dbReference type="Proteomes" id="UP000316706">
    <property type="component" value="Unassembled WGS sequence"/>
</dbReference>
<dbReference type="RefSeq" id="WP_141968601.1">
    <property type="nucleotide sequence ID" value="NZ_VFPO01000001.1"/>
</dbReference>
<protein>
    <submittedName>
        <fullName evidence="2">Transposase</fullName>
    </submittedName>
</protein>
<proteinExistence type="predicted"/>
<feature type="domain" description="Transposase IS204/IS1001/IS1096/IS1165 DDE" evidence="1">
    <location>
        <begin position="168"/>
        <end position="423"/>
    </location>
</feature>
<evidence type="ECO:0000313" key="2">
    <source>
        <dbReference type="EMBL" id="TQM68868.1"/>
    </source>
</evidence>
<accession>A0A543IE52</accession>
<dbReference type="NCBIfam" id="NF033550">
    <property type="entry name" value="transpos_ISL3"/>
    <property type="match status" value="1"/>
</dbReference>
<dbReference type="PANTHER" id="PTHR33498">
    <property type="entry name" value="TRANSPOSASE FOR INSERTION SEQUENCE ELEMENT IS1557"/>
    <property type="match status" value="1"/>
</dbReference>
<evidence type="ECO:0000259" key="1">
    <source>
        <dbReference type="Pfam" id="PF01610"/>
    </source>
</evidence>
<organism evidence="2 3">
    <name type="scientific">Actinomadura hallensis</name>
    <dbReference type="NCBI Taxonomy" id="337895"/>
    <lineage>
        <taxon>Bacteria</taxon>
        <taxon>Bacillati</taxon>
        <taxon>Actinomycetota</taxon>
        <taxon>Actinomycetes</taxon>
        <taxon>Streptosporangiales</taxon>
        <taxon>Thermomonosporaceae</taxon>
        <taxon>Actinomadura</taxon>
    </lineage>
</organism>
<gene>
    <name evidence="2" type="ORF">FHX41_2543</name>
</gene>
<dbReference type="InterPro" id="IPR002560">
    <property type="entry name" value="Transposase_DDE"/>
</dbReference>
<name>A0A543IE52_9ACTN</name>
<dbReference type="InterPro" id="IPR047951">
    <property type="entry name" value="Transpos_ISL3"/>
</dbReference>